<dbReference type="InterPro" id="IPR004089">
    <property type="entry name" value="MCPsignal_dom"/>
</dbReference>
<feature type="transmembrane region" description="Helical" evidence="3">
    <location>
        <begin position="12"/>
        <end position="32"/>
    </location>
</feature>
<evidence type="ECO:0000313" key="5">
    <source>
        <dbReference type="EMBL" id="KZD70968.1"/>
    </source>
</evidence>
<feature type="transmembrane region" description="Helical" evidence="3">
    <location>
        <begin position="38"/>
        <end position="57"/>
    </location>
</feature>
<protein>
    <submittedName>
        <fullName evidence="5">Methyl-accepting chemotaxis protein</fullName>
    </submittedName>
</protein>
<accession>A0A161R5V4</accession>
<dbReference type="SMART" id="SM00283">
    <property type="entry name" value="MA"/>
    <property type="match status" value="1"/>
</dbReference>
<evidence type="ECO:0000259" key="4">
    <source>
        <dbReference type="PROSITE" id="PS50111"/>
    </source>
</evidence>
<evidence type="ECO:0000256" key="3">
    <source>
        <dbReference type="SAM" id="Phobius"/>
    </source>
</evidence>
<dbReference type="GO" id="GO:0007165">
    <property type="term" value="P:signal transduction"/>
    <property type="evidence" value="ECO:0007669"/>
    <property type="project" value="UniProtKB-KW"/>
</dbReference>
<dbReference type="RefSeq" id="WP_063260182.1">
    <property type="nucleotide sequence ID" value="NZ_LJKE01000022.1"/>
</dbReference>
<keyword evidence="3" id="KW-0812">Transmembrane</keyword>
<keyword evidence="3" id="KW-0472">Membrane</keyword>
<dbReference type="Gene3D" id="1.10.287.950">
    <property type="entry name" value="Methyl-accepting chemotaxis protein"/>
    <property type="match status" value="1"/>
</dbReference>
<keyword evidence="1 2" id="KW-0807">Transducer</keyword>
<gene>
    <name evidence="5" type="ORF">B4088_1024</name>
</gene>
<comment type="caution">
    <text evidence="5">The sequence shown here is derived from an EMBL/GenBank/DDBJ whole genome shotgun (WGS) entry which is preliminary data.</text>
</comment>
<evidence type="ECO:0000256" key="1">
    <source>
        <dbReference type="ARBA" id="ARBA00023224"/>
    </source>
</evidence>
<dbReference type="AlphaFoldDB" id="A0A161R5V4"/>
<feature type="transmembrane region" description="Helical" evidence="3">
    <location>
        <begin position="140"/>
        <end position="160"/>
    </location>
</feature>
<dbReference type="GO" id="GO:0016020">
    <property type="term" value="C:membrane"/>
    <property type="evidence" value="ECO:0007669"/>
    <property type="project" value="InterPro"/>
</dbReference>
<dbReference type="SUPFAM" id="SSF58104">
    <property type="entry name" value="Methyl-accepting chemotaxis protein (MCP) signaling domain"/>
    <property type="match status" value="1"/>
</dbReference>
<dbReference type="EMBL" id="LJKE01000022">
    <property type="protein sequence ID" value="KZD70968.1"/>
    <property type="molecule type" value="Genomic_DNA"/>
</dbReference>
<reference evidence="5 6" key="1">
    <citation type="submission" date="2015-09" db="EMBL/GenBank/DDBJ databases">
        <title>Bacillus cereus food isolates.</title>
        <authorList>
            <person name="Boekhorst J."/>
        </authorList>
    </citation>
    <scope>NUCLEOTIDE SEQUENCE [LARGE SCALE GENOMIC DNA]</scope>
    <source>
        <strain evidence="5 6">B4088</strain>
    </source>
</reference>
<dbReference type="PANTHER" id="PTHR32089">
    <property type="entry name" value="METHYL-ACCEPTING CHEMOTAXIS PROTEIN MCPB"/>
    <property type="match status" value="1"/>
</dbReference>
<feature type="transmembrane region" description="Helical" evidence="3">
    <location>
        <begin position="69"/>
        <end position="97"/>
    </location>
</feature>
<dbReference type="PROSITE" id="PS50111">
    <property type="entry name" value="CHEMOTAXIS_TRANSDUC_2"/>
    <property type="match status" value="1"/>
</dbReference>
<feature type="domain" description="Methyl-accepting transducer" evidence="4">
    <location>
        <begin position="208"/>
        <end position="447"/>
    </location>
</feature>
<dbReference type="Proteomes" id="UP000076482">
    <property type="component" value="Unassembled WGS sequence"/>
</dbReference>
<dbReference type="Pfam" id="PF00015">
    <property type="entry name" value="MCPsignal"/>
    <property type="match status" value="1"/>
</dbReference>
<evidence type="ECO:0000256" key="2">
    <source>
        <dbReference type="PROSITE-ProRule" id="PRU00284"/>
    </source>
</evidence>
<name>A0A161R5V4_BACCE</name>
<dbReference type="PATRIC" id="fig|1396.535.peg.4866"/>
<sequence>MNESLFNMHKKNVILTKTLFGIWCLLMLMNVIVEEKLINIILYILCALFVFGVVIPLNQKKKGITFVAYYLQFCVYALISALLVMNAHTTVFLYLYMALSVSLLYQDKKILLVGITESLVAATVFYFWKHENLFPFNSLADYLFIFFSFSMMGVVLYLSIQQMQQNQNALLEAKKHSEEDKKELAKALSDIQKHVSVVQSFSSELQTYVSTTTDQFEQVSYSFKEMNNAFEQESKSLNSINKNAQSLTQETDLVVSSSTKINDKMEHSNTVVIAANQQMNKLEDYISQINTTFLETEKSTELLQQKMTSVQHRLDSIGNMANSINLIALNASIESAHLQSGNGNGNTFAVISNEIKKLAEHSHESAEDIREIVEEVVEQSGDNYKQVQNAQKSLVIAQDNANKVKTSLNDVTSNFSIIKDEIQHIQARLIQLQKASTTINTELEDINSVSSENVAGLEQLFQNFAQTKQSMDRISNDFEELQNKLK</sequence>
<evidence type="ECO:0000313" key="6">
    <source>
        <dbReference type="Proteomes" id="UP000076482"/>
    </source>
</evidence>
<keyword evidence="3" id="KW-1133">Transmembrane helix</keyword>
<proteinExistence type="predicted"/>
<dbReference type="PANTHER" id="PTHR32089:SF118">
    <property type="entry name" value="HEME-BASED AEROTACTIC TRANSDUCER HEMAT"/>
    <property type="match status" value="1"/>
</dbReference>
<feature type="transmembrane region" description="Helical" evidence="3">
    <location>
        <begin position="109"/>
        <end position="128"/>
    </location>
</feature>
<organism evidence="5 6">
    <name type="scientific">Bacillus cereus</name>
    <dbReference type="NCBI Taxonomy" id="1396"/>
    <lineage>
        <taxon>Bacteria</taxon>
        <taxon>Bacillati</taxon>
        <taxon>Bacillota</taxon>
        <taxon>Bacilli</taxon>
        <taxon>Bacillales</taxon>
        <taxon>Bacillaceae</taxon>
        <taxon>Bacillus</taxon>
        <taxon>Bacillus cereus group</taxon>
    </lineage>
</organism>